<organism evidence="2 4">
    <name type="scientific">Ligilactobacillus acidipiscis</name>
    <dbReference type="NCBI Taxonomy" id="89059"/>
    <lineage>
        <taxon>Bacteria</taxon>
        <taxon>Bacillati</taxon>
        <taxon>Bacillota</taxon>
        <taxon>Bacilli</taxon>
        <taxon>Lactobacillales</taxon>
        <taxon>Lactobacillaceae</taxon>
        <taxon>Ligilactobacillus</taxon>
    </lineage>
</organism>
<keyword evidence="2" id="KW-0645">Protease</keyword>
<sequence length="289" mass="31963">MPLGLKIVPQNCQGLVEMFGKYKHTVESGLHFYIPFIQGIRTVSLAMQPIELPHYSIITKDNAEVSTSVTLNYHVTDSMKYEYNNTDSVESMAQLVRGHLRDIIGRMELNDALGSTARINADLASAIGDLTNTYGINVDRINIDELLPSAEIQRAMDKQLTADRERIAAIAQAQGEAESIRLTNEAQNNALMATASAQAQATKTRADAERYRIDTVQAGLSSTDDRYFKNQSIAAYSQLAKSQANMIVVPNDDSSNFGQAAVLAQAIKKRNDSSFSKHFKQKENKKQTE</sequence>
<dbReference type="InterPro" id="IPR001107">
    <property type="entry name" value="Band_7"/>
</dbReference>
<dbReference type="GO" id="GO:0008233">
    <property type="term" value="F:peptidase activity"/>
    <property type="evidence" value="ECO:0007669"/>
    <property type="project" value="UniProtKB-KW"/>
</dbReference>
<evidence type="ECO:0000259" key="1">
    <source>
        <dbReference type="SMART" id="SM00244"/>
    </source>
</evidence>
<dbReference type="InterPro" id="IPR036013">
    <property type="entry name" value="Band_7/SPFH_dom_sf"/>
</dbReference>
<keyword evidence="2" id="KW-0378">Hydrolase</keyword>
<evidence type="ECO:0000313" key="5">
    <source>
        <dbReference type="Proteomes" id="UP000190935"/>
    </source>
</evidence>
<dbReference type="GeneID" id="95348512"/>
<dbReference type="PATRIC" id="fig|89059.3.peg.486"/>
<dbReference type="PANTHER" id="PTHR43327">
    <property type="entry name" value="STOMATIN-LIKE PROTEIN 2, MITOCHONDRIAL"/>
    <property type="match status" value="1"/>
</dbReference>
<dbReference type="SUPFAM" id="SSF117892">
    <property type="entry name" value="Band 7/SPFH domain"/>
    <property type="match status" value="1"/>
</dbReference>
<dbReference type="EMBL" id="LT630287">
    <property type="protein sequence ID" value="SFV39844.1"/>
    <property type="molecule type" value="Genomic_DNA"/>
</dbReference>
<accession>A0A0R2KIY6</accession>
<feature type="domain" description="Band 7" evidence="1">
    <location>
        <begin position="3"/>
        <end position="160"/>
    </location>
</feature>
<dbReference type="Proteomes" id="UP000051491">
    <property type="component" value="Unassembled WGS sequence"/>
</dbReference>
<reference evidence="2 4" key="1">
    <citation type="journal article" date="2015" name="Genome Announc.">
        <title>Expanding the biotechnology potential of lactobacilli through comparative genomics of 213 strains and associated genera.</title>
        <authorList>
            <person name="Sun Z."/>
            <person name="Harris H.M."/>
            <person name="McCann A."/>
            <person name="Guo C."/>
            <person name="Argimon S."/>
            <person name="Zhang W."/>
            <person name="Yang X."/>
            <person name="Jeffery I.B."/>
            <person name="Cooney J.C."/>
            <person name="Kagawa T.F."/>
            <person name="Liu W."/>
            <person name="Song Y."/>
            <person name="Salvetti E."/>
            <person name="Wrobel A."/>
            <person name="Rasinkangas P."/>
            <person name="Parkhill J."/>
            <person name="Rea M.C."/>
            <person name="O'Sullivan O."/>
            <person name="Ritari J."/>
            <person name="Douillard F.P."/>
            <person name="Paul Ross R."/>
            <person name="Yang R."/>
            <person name="Briner A.E."/>
            <person name="Felis G.E."/>
            <person name="de Vos W.M."/>
            <person name="Barrangou R."/>
            <person name="Klaenhammer T.R."/>
            <person name="Caufield P.W."/>
            <person name="Cui Y."/>
            <person name="Zhang H."/>
            <person name="O'Toole P.W."/>
        </authorList>
    </citation>
    <scope>NUCLEOTIDE SEQUENCE [LARGE SCALE GENOMIC DNA]</scope>
    <source>
        <strain evidence="2 4">DSM 15353</strain>
    </source>
</reference>
<name>A0A0R2KIY6_9LACO</name>
<dbReference type="InterPro" id="IPR001972">
    <property type="entry name" value="Stomatin_HflK_fam"/>
</dbReference>
<dbReference type="CDD" id="cd08829">
    <property type="entry name" value="SPFH_paraslipin"/>
    <property type="match status" value="1"/>
</dbReference>
<dbReference type="EMBL" id="JQBK01000014">
    <property type="protein sequence ID" value="KRN86679.1"/>
    <property type="molecule type" value="Genomic_DNA"/>
</dbReference>
<dbReference type="GO" id="GO:0006508">
    <property type="term" value="P:proteolysis"/>
    <property type="evidence" value="ECO:0007669"/>
    <property type="project" value="UniProtKB-KW"/>
</dbReference>
<gene>
    <name evidence="2" type="ORF">IV43_GL000478</name>
    <name evidence="3" type="ORF">LAC1533_0424</name>
</gene>
<dbReference type="STRING" id="89059.LAC1533_0424"/>
<reference evidence="5" key="3">
    <citation type="submission" date="2016-11" db="EMBL/GenBank/DDBJ databases">
        <authorList>
            <person name="Papadimitriou K."/>
        </authorList>
    </citation>
    <scope>NUCLEOTIDE SEQUENCE [LARGE SCALE GENOMIC DNA]</scope>
    <source>
        <strain evidence="5">ACA-DC 1533</strain>
    </source>
</reference>
<protein>
    <submittedName>
        <fullName evidence="2">Membrane protease family stomatin prohibitin-like protein</fullName>
    </submittedName>
    <submittedName>
        <fullName evidence="3">Putative stomatin/prohibitin-family membrane protease subunit YbbK</fullName>
    </submittedName>
</protein>
<dbReference type="SMART" id="SM00244">
    <property type="entry name" value="PHB"/>
    <property type="match status" value="1"/>
</dbReference>
<evidence type="ECO:0000313" key="4">
    <source>
        <dbReference type="Proteomes" id="UP000051491"/>
    </source>
</evidence>
<dbReference type="InterPro" id="IPR050710">
    <property type="entry name" value="Band7/mec-2_domain"/>
</dbReference>
<proteinExistence type="predicted"/>
<dbReference type="GO" id="GO:0016020">
    <property type="term" value="C:membrane"/>
    <property type="evidence" value="ECO:0007669"/>
    <property type="project" value="InterPro"/>
</dbReference>
<dbReference type="AlphaFoldDB" id="A0A0R2KIY6"/>
<dbReference type="PANTHER" id="PTHR43327:SF10">
    <property type="entry name" value="STOMATIN-LIKE PROTEIN 2, MITOCHONDRIAL"/>
    <property type="match status" value="1"/>
</dbReference>
<dbReference type="Gene3D" id="3.30.479.30">
    <property type="entry name" value="Band 7 domain"/>
    <property type="match status" value="1"/>
</dbReference>
<dbReference type="KEGG" id="laca:LAC1533_0424"/>
<reference evidence="3" key="2">
    <citation type="submission" date="2016-11" db="EMBL/GenBank/DDBJ databases">
        <authorList>
            <person name="Jaros S."/>
            <person name="Januszkiewicz K."/>
            <person name="Wedrychowicz H."/>
        </authorList>
    </citation>
    <scope>NUCLEOTIDE SEQUENCE [LARGE SCALE GENOMIC DNA]</scope>
    <source>
        <strain evidence="3">ACA-DC 1533</strain>
    </source>
</reference>
<dbReference type="Proteomes" id="UP000190935">
    <property type="component" value="Chromosome I"/>
</dbReference>
<evidence type="ECO:0000313" key="3">
    <source>
        <dbReference type="EMBL" id="SFV39844.1"/>
    </source>
</evidence>
<dbReference type="OrthoDB" id="9809197at2"/>
<evidence type="ECO:0000313" key="2">
    <source>
        <dbReference type="EMBL" id="KRN86679.1"/>
    </source>
</evidence>
<dbReference type="Pfam" id="PF01145">
    <property type="entry name" value="Band_7"/>
    <property type="match status" value="1"/>
</dbReference>
<dbReference type="RefSeq" id="WP_050955751.1">
    <property type="nucleotide sequence ID" value="NZ_JQBK01000014.1"/>
</dbReference>
<dbReference type="PRINTS" id="PR00721">
    <property type="entry name" value="STOMATIN"/>
</dbReference>